<name>A0AB39VX33_9GAMM</name>
<dbReference type="RefSeq" id="WP_369790402.1">
    <property type="nucleotide sequence ID" value="NZ_CP165628.1"/>
</dbReference>
<protein>
    <submittedName>
        <fullName evidence="1">Uncharacterized protein</fullName>
    </submittedName>
</protein>
<sequence>MVLSPLQKSIIDFCCEKFKNRHGRICFIDWFPAEWSKVEINIALEDMRHQGIIYSTSYEESGFEDGFVLNMP</sequence>
<organism evidence="1">
    <name type="scientific">Rouxiella sp. WC2420</name>
    <dbReference type="NCBI Taxonomy" id="3234145"/>
    <lineage>
        <taxon>Bacteria</taxon>
        <taxon>Pseudomonadati</taxon>
        <taxon>Pseudomonadota</taxon>
        <taxon>Gammaproteobacteria</taxon>
        <taxon>Enterobacterales</taxon>
        <taxon>Yersiniaceae</taxon>
        <taxon>Rouxiella</taxon>
    </lineage>
</organism>
<proteinExistence type="predicted"/>
<evidence type="ECO:0000313" key="1">
    <source>
        <dbReference type="EMBL" id="XDU74202.1"/>
    </source>
</evidence>
<dbReference type="AlphaFoldDB" id="A0AB39VX33"/>
<gene>
    <name evidence="1" type="ORF">AB3G37_09080</name>
</gene>
<reference evidence="1" key="1">
    <citation type="submission" date="2024-07" db="EMBL/GenBank/DDBJ databases">
        <authorList>
            <person name="Biller S.J."/>
        </authorList>
    </citation>
    <scope>NUCLEOTIDE SEQUENCE</scope>
    <source>
        <strain evidence="1">WC2420</strain>
    </source>
</reference>
<accession>A0AB39VX33</accession>
<dbReference type="EMBL" id="CP165628">
    <property type="protein sequence ID" value="XDU74202.1"/>
    <property type="molecule type" value="Genomic_DNA"/>
</dbReference>